<feature type="region of interest" description="Disordered" evidence="1">
    <location>
        <begin position="1"/>
        <end position="115"/>
    </location>
</feature>
<evidence type="ECO:0000313" key="2">
    <source>
        <dbReference type="EMBL" id="ETE58164.1"/>
    </source>
</evidence>
<dbReference type="AlphaFoldDB" id="V8N797"/>
<dbReference type="EMBL" id="AZIM01007131">
    <property type="protein sequence ID" value="ETE58164.1"/>
    <property type="molecule type" value="Genomic_DNA"/>
</dbReference>
<accession>V8N797</accession>
<proteinExistence type="predicted"/>
<name>V8N797_OPHHA</name>
<reference evidence="2 3" key="1">
    <citation type="journal article" date="2013" name="Proc. Natl. Acad. Sci. U.S.A.">
        <title>The king cobra genome reveals dynamic gene evolution and adaptation in the snake venom system.</title>
        <authorList>
            <person name="Vonk F.J."/>
            <person name="Casewell N.R."/>
            <person name="Henkel C.V."/>
            <person name="Heimberg A.M."/>
            <person name="Jansen H.J."/>
            <person name="McCleary R.J."/>
            <person name="Kerkkamp H.M."/>
            <person name="Vos R.A."/>
            <person name="Guerreiro I."/>
            <person name="Calvete J.J."/>
            <person name="Wuster W."/>
            <person name="Woods A.E."/>
            <person name="Logan J.M."/>
            <person name="Harrison R.A."/>
            <person name="Castoe T.A."/>
            <person name="de Koning A.P."/>
            <person name="Pollock D.D."/>
            <person name="Yandell M."/>
            <person name="Calderon D."/>
            <person name="Renjifo C."/>
            <person name="Currier R.B."/>
            <person name="Salgado D."/>
            <person name="Pla D."/>
            <person name="Sanz L."/>
            <person name="Hyder A.S."/>
            <person name="Ribeiro J.M."/>
            <person name="Arntzen J.W."/>
            <person name="van den Thillart G.E."/>
            <person name="Boetzer M."/>
            <person name="Pirovano W."/>
            <person name="Dirks R.P."/>
            <person name="Spaink H.P."/>
            <person name="Duboule D."/>
            <person name="McGlinn E."/>
            <person name="Kini R.M."/>
            <person name="Richardson M.K."/>
        </authorList>
    </citation>
    <scope>NUCLEOTIDE SEQUENCE</scope>
    <source>
        <tissue evidence="2">Blood</tissue>
    </source>
</reference>
<comment type="caution">
    <text evidence="2">The sequence shown here is derived from an EMBL/GenBank/DDBJ whole genome shotgun (WGS) entry which is preliminary data.</text>
</comment>
<organism evidence="2 3">
    <name type="scientific">Ophiophagus hannah</name>
    <name type="common">King cobra</name>
    <name type="synonym">Naja hannah</name>
    <dbReference type="NCBI Taxonomy" id="8665"/>
    <lineage>
        <taxon>Eukaryota</taxon>
        <taxon>Metazoa</taxon>
        <taxon>Chordata</taxon>
        <taxon>Craniata</taxon>
        <taxon>Vertebrata</taxon>
        <taxon>Euteleostomi</taxon>
        <taxon>Lepidosauria</taxon>
        <taxon>Squamata</taxon>
        <taxon>Bifurcata</taxon>
        <taxon>Unidentata</taxon>
        <taxon>Episquamata</taxon>
        <taxon>Toxicofera</taxon>
        <taxon>Serpentes</taxon>
        <taxon>Colubroidea</taxon>
        <taxon>Elapidae</taxon>
        <taxon>Elapinae</taxon>
        <taxon>Ophiophagus</taxon>
    </lineage>
</organism>
<gene>
    <name evidence="2" type="ORF">L345_16117</name>
</gene>
<sequence length="316" mass="35152">MEKKEFDFSKYRRAQRPHRVKPPTKKQSKSLPKKRKEKMKMLTRETKPLRTDIRKGPHTTGAHDTGAHDTGPHDTGPHDTGAHDTGPHDTGAHDTGPQCAGPHAAGPQALGAHMEGPHTVGEQTIVEQTVGEQGLQGSMQAYWSGQQSELLGMFMLNGGGCRVTVTGVQLGSLVMALKNQVGLEADNRLIKDRPQEQESGKSWLEDFSQTKKISVSLVMALKNQVGLEADNRLIKDRPQEQESGKSWLEDFSQIKKSLCKSYQLLPRRFTVKYQIPSELRELTPSRFHRITRSTHSFEPRWPPNGISAPSTAHPPP</sequence>
<feature type="region of interest" description="Disordered" evidence="1">
    <location>
        <begin position="292"/>
        <end position="316"/>
    </location>
</feature>
<feature type="compositionally biased region" description="Basic and acidic residues" evidence="1">
    <location>
        <begin position="65"/>
        <end position="92"/>
    </location>
</feature>
<feature type="compositionally biased region" description="Basic and acidic residues" evidence="1">
    <location>
        <begin position="39"/>
        <end position="55"/>
    </location>
</feature>
<dbReference type="Proteomes" id="UP000018936">
    <property type="component" value="Unassembled WGS sequence"/>
</dbReference>
<protein>
    <submittedName>
        <fullName evidence="2">Uncharacterized protein</fullName>
    </submittedName>
</protein>
<feature type="non-terminal residue" evidence="2">
    <location>
        <position position="1"/>
    </location>
</feature>
<evidence type="ECO:0000256" key="1">
    <source>
        <dbReference type="SAM" id="MobiDB-lite"/>
    </source>
</evidence>
<feature type="compositionally biased region" description="Basic and acidic residues" evidence="1">
    <location>
        <begin position="1"/>
        <end position="10"/>
    </location>
</feature>
<evidence type="ECO:0000313" key="3">
    <source>
        <dbReference type="Proteomes" id="UP000018936"/>
    </source>
</evidence>
<keyword evidence="3" id="KW-1185">Reference proteome</keyword>
<feature type="compositionally biased region" description="Basic residues" evidence="1">
    <location>
        <begin position="11"/>
        <end position="38"/>
    </location>
</feature>